<evidence type="ECO:0000313" key="12">
    <source>
        <dbReference type="Proteomes" id="UP000524246"/>
    </source>
</evidence>
<comment type="caution">
    <text evidence="11">The sequence shown here is derived from an EMBL/GenBank/DDBJ whole genome shotgun (WGS) entry which is preliminary data.</text>
</comment>
<name>A0A7X9FSY4_9DELT</name>
<evidence type="ECO:0000256" key="8">
    <source>
        <dbReference type="SAM" id="Phobius"/>
    </source>
</evidence>
<dbReference type="InterPro" id="IPR050250">
    <property type="entry name" value="Macrolide_Exporter_MacB"/>
</dbReference>
<dbReference type="PANTHER" id="PTHR30572:SF4">
    <property type="entry name" value="ABC TRANSPORTER PERMEASE YTRF"/>
    <property type="match status" value="1"/>
</dbReference>
<dbReference type="Pfam" id="PF12704">
    <property type="entry name" value="MacB_PCD"/>
    <property type="match status" value="1"/>
</dbReference>
<keyword evidence="3 8" id="KW-0812">Transmembrane</keyword>
<dbReference type="Pfam" id="PF02687">
    <property type="entry name" value="FtsX"/>
    <property type="match status" value="1"/>
</dbReference>
<dbReference type="Proteomes" id="UP000524246">
    <property type="component" value="Unassembled WGS sequence"/>
</dbReference>
<comment type="similarity">
    <text evidence="6">Belongs to the ABC-4 integral membrane protein family.</text>
</comment>
<evidence type="ECO:0000256" key="7">
    <source>
        <dbReference type="SAM" id="MobiDB-lite"/>
    </source>
</evidence>
<sequence length="460" mass="49251">MMLRRTLITALRALRRNLTRAMLTALGIIIGVAAVIAMMEIGTGSSKAIQASIATMGANTMVVLPGTATSSGVSFGGGTAMTLTPEDAEAILRECPAVKSVAPIVRARTQVVYGNKNWIPQTISGTTPSFLVVRDWTEMNEGEIFSDRDVRNANKVAVIGKTIARELFEGESPIGKEVRIQNVAFRIVGVLSPKGANMMGMDQDDTVLAPWTTIKYRIAGSTSTTTNQSSSSTSSSASSSTVNSLSDLYPASNVNFYPGTSSTQSANAPTPVRFTNIDQILIAARSASDVDPAIQQITALLRERHRIRSGEVDDFNIRDMAEVTKTLTSTTAMITKLLLSVALISLVVGGVGIMNIMLVSVTERTREIGLRMAVGARPRDILRQFLVEALVLCVSGGILGILLGRACSMLVKIFLRWPIGISLPAIFAAFLVSASVGIIFGYYPAWKASKLDPIEALRYE</sequence>
<evidence type="ECO:0000259" key="9">
    <source>
        <dbReference type="Pfam" id="PF02687"/>
    </source>
</evidence>
<protein>
    <submittedName>
        <fullName evidence="11">FtsX-like permease family protein</fullName>
    </submittedName>
</protein>
<evidence type="ECO:0000256" key="5">
    <source>
        <dbReference type="ARBA" id="ARBA00023136"/>
    </source>
</evidence>
<comment type="subcellular location">
    <subcellularLocation>
        <location evidence="1">Cell membrane</location>
        <topology evidence="1">Multi-pass membrane protein</topology>
    </subcellularLocation>
</comment>
<dbReference type="InterPro" id="IPR003838">
    <property type="entry name" value="ABC3_permease_C"/>
</dbReference>
<evidence type="ECO:0000256" key="2">
    <source>
        <dbReference type="ARBA" id="ARBA00022475"/>
    </source>
</evidence>
<feature type="domain" description="ABC3 transporter permease C-terminal" evidence="9">
    <location>
        <begin position="340"/>
        <end position="453"/>
    </location>
</feature>
<evidence type="ECO:0000259" key="10">
    <source>
        <dbReference type="Pfam" id="PF12704"/>
    </source>
</evidence>
<evidence type="ECO:0000256" key="6">
    <source>
        <dbReference type="ARBA" id="ARBA00038076"/>
    </source>
</evidence>
<evidence type="ECO:0000256" key="4">
    <source>
        <dbReference type="ARBA" id="ARBA00022989"/>
    </source>
</evidence>
<dbReference type="InterPro" id="IPR025857">
    <property type="entry name" value="MacB_PCD"/>
</dbReference>
<dbReference type="PANTHER" id="PTHR30572">
    <property type="entry name" value="MEMBRANE COMPONENT OF TRANSPORTER-RELATED"/>
    <property type="match status" value="1"/>
</dbReference>
<reference evidence="11 12" key="1">
    <citation type="journal article" date="2020" name="Biotechnol. Biofuels">
        <title>New insights from the biogas microbiome by comprehensive genome-resolved metagenomics of nearly 1600 species originating from multiple anaerobic digesters.</title>
        <authorList>
            <person name="Campanaro S."/>
            <person name="Treu L."/>
            <person name="Rodriguez-R L.M."/>
            <person name="Kovalovszki A."/>
            <person name="Ziels R.M."/>
            <person name="Maus I."/>
            <person name="Zhu X."/>
            <person name="Kougias P.G."/>
            <person name="Basile A."/>
            <person name="Luo G."/>
            <person name="Schluter A."/>
            <person name="Konstantinidis K.T."/>
            <person name="Angelidaki I."/>
        </authorList>
    </citation>
    <scope>NUCLEOTIDE SEQUENCE [LARGE SCALE GENOMIC DNA]</scope>
    <source>
        <strain evidence="11">AS27yjCOA_65</strain>
    </source>
</reference>
<dbReference type="EMBL" id="JAAZON010000412">
    <property type="protein sequence ID" value="NMC63333.1"/>
    <property type="molecule type" value="Genomic_DNA"/>
</dbReference>
<evidence type="ECO:0000256" key="1">
    <source>
        <dbReference type="ARBA" id="ARBA00004651"/>
    </source>
</evidence>
<evidence type="ECO:0000313" key="11">
    <source>
        <dbReference type="EMBL" id="NMC63333.1"/>
    </source>
</evidence>
<dbReference type="GO" id="GO:0005886">
    <property type="term" value="C:plasma membrane"/>
    <property type="evidence" value="ECO:0007669"/>
    <property type="project" value="UniProtKB-SubCell"/>
</dbReference>
<feature type="transmembrane region" description="Helical" evidence="8">
    <location>
        <begin position="423"/>
        <end position="443"/>
    </location>
</feature>
<feature type="domain" description="MacB-like periplasmic core" evidence="10">
    <location>
        <begin position="22"/>
        <end position="299"/>
    </location>
</feature>
<keyword evidence="5 8" id="KW-0472">Membrane</keyword>
<accession>A0A7X9FSY4</accession>
<organism evidence="11 12">
    <name type="scientific">SAR324 cluster bacterium</name>
    <dbReference type="NCBI Taxonomy" id="2024889"/>
    <lineage>
        <taxon>Bacteria</taxon>
        <taxon>Deltaproteobacteria</taxon>
        <taxon>SAR324 cluster</taxon>
    </lineage>
</organism>
<feature type="transmembrane region" description="Helical" evidence="8">
    <location>
        <begin position="381"/>
        <end position="403"/>
    </location>
</feature>
<proteinExistence type="inferred from homology"/>
<keyword evidence="2" id="KW-1003">Cell membrane</keyword>
<feature type="transmembrane region" description="Helical" evidence="8">
    <location>
        <begin position="21"/>
        <end position="39"/>
    </location>
</feature>
<gene>
    <name evidence="11" type="ORF">GYA55_09220</name>
</gene>
<dbReference type="AlphaFoldDB" id="A0A7X9FSY4"/>
<feature type="transmembrane region" description="Helical" evidence="8">
    <location>
        <begin position="337"/>
        <end position="361"/>
    </location>
</feature>
<keyword evidence="4 8" id="KW-1133">Transmembrane helix</keyword>
<dbReference type="GO" id="GO:0022857">
    <property type="term" value="F:transmembrane transporter activity"/>
    <property type="evidence" value="ECO:0007669"/>
    <property type="project" value="TreeGrafter"/>
</dbReference>
<feature type="region of interest" description="Disordered" evidence="7">
    <location>
        <begin position="222"/>
        <end position="241"/>
    </location>
</feature>
<evidence type="ECO:0000256" key="3">
    <source>
        <dbReference type="ARBA" id="ARBA00022692"/>
    </source>
</evidence>